<dbReference type="AlphaFoldDB" id="A0AAN6GQ59"/>
<dbReference type="EMBL" id="JAPDMZ010000229">
    <property type="protein sequence ID" value="KAK0545489.1"/>
    <property type="molecule type" value="Genomic_DNA"/>
</dbReference>
<evidence type="ECO:0000313" key="2">
    <source>
        <dbReference type="Proteomes" id="UP001176517"/>
    </source>
</evidence>
<proteinExistence type="predicted"/>
<gene>
    <name evidence="1" type="ORF">OC846_005654</name>
</gene>
<protein>
    <submittedName>
        <fullName evidence="1">Uncharacterized protein</fullName>
    </submittedName>
</protein>
<sequence length="297" mass="32371">MADAVLIDQVPLSYAQQIVVLEAFHGSPFGASLTRDVVFLSHQPTGQVFLLHRPSVRRRAQRSLTPSTPISSPAFVSVDARLPVGSRVDRNDTFTNAALQQLSELPEAGGIFQLRTPTHAAVAFAGWLLDYAVIYRFEHPGPGLTAASPDASVSLCLVESQDEVSLNEDAFWEAARPNNLASQPLRLFRVALETRSNSTPSRIDLYSFTCPVAAFDVSSQDTRPDLLSSAETLREAIQTDVAQRLRSALDILKTCRSNSQKGHTKSADHALDELPDFLSDARVLVTHSEVSLPQVAL</sequence>
<accession>A0AAN6GQ59</accession>
<keyword evidence="2" id="KW-1185">Reference proteome</keyword>
<dbReference type="Proteomes" id="UP001176517">
    <property type="component" value="Unassembled WGS sequence"/>
</dbReference>
<organism evidence="1 2">
    <name type="scientific">Tilletia horrida</name>
    <dbReference type="NCBI Taxonomy" id="155126"/>
    <lineage>
        <taxon>Eukaryota</taxon>
        <taxon>Fungi</taxon>
        <taxon>Dikarya</taxon>
        <taxon>Basidiomycota</taxon>
        <taxon>Ustilaginomycotina</taxon>
        <taxon>Exobasidiomycetes</taxon>
        <taxon>Tilletiales</taxon>
        <taxon>Tilletiaceae</taxon>
        <taxon>Tilletia</taxon>
    </lineage>
</organism>
<evidence type="ECO:0000313" key="1">
    <source>
        <dbReference type="EMBL" id="KAK0545489.1"/>
    </source>
</evidence>
<comment type="caution">
    <text evidence="1">The sequence shown here is derived from an EMBL/GenBank/DDBJ whole genome shotgun (WGS) entry which is preliminary data.</text>
</comment>
<reference evidence="1" key="1">
    <citation type="journal article" date="2023" name="PhytoFront">
        <title>Draft Genome Resources of Seven Strains of Tilletia horrida, Causal Agent of Kernel Smut of Rice.</title>
        <authorList>
            <person name="Khanal S."/>
            <person name="Antony Babu S."/>
            <person name="Zhou X.G."/>
        </authorList>
    </citation>
    <scope>NUCLEOTIDE SEQUENCE</scope>
    <source>
        <strain evidence="1">TX6</strain>
    </source>
</reference>
<name>A0AAN6GQ59_9BASI</name>